<dbReference type="EMBL" id="UINC01212744">
    <property type="protein sequence ID" value="SVE37204.1"/>
    <property type="molecule type" value="Genomic_DNA"/>
</dbReference>
<evidence type="ECO:0000313" key="1">
    <source>
        <dbReference type="EMBL" id="SVE37204.1"/>
    </source>
</evidence>
<proteinExistence type="predicted"/>
<protein>
    <submittedName>
        <fullName evidence="1">Uncharacterized protein</fullName>
    </submittedName>
</protein>
<name>A0A383CYQ9_9ZZZZ</name>
<gene>
    <name evidence="1" type="ORF">METZ01_LOCUS490058</name>
</gene>
<organism evidence="1">
    <name type="scientific">marine metagenome</name>
    <dbReference type="NCBI Taxonomy" id="408172"/>
    <lineage>
        <taxon>unclassified sequences</taxon>
        <taxon>metagenomes</taxon>
        <taxon>ecological metagenomes</taxon>
    </lineage>
</organism>
<reference evidence="1" key="1">
    <citation type="submission" date="2018-05" db="EMBL/GenBank/DDBJ databases">
        <authorList>
            <person name="Lanie J.A."/>
            <person name="Ng W.-L."/>
            <person name="Kazmierczak K.M."/>
            <person name="Andrzejewski T.M."/>
            <person name="Davidsen T.M."/>
            <person name="Wayne K.J."/>
            <person name="Tettelin H."/>
            <person name="Glass J.I."/>
            <person name="Rusch D."/>
            <person name="Podicherti R."/>
            <person name="Tsui H.-C.T."/>
            <person name="Winkler M.E."/>
        </authorList>
    </citation>
    <scope>NUCLEOTIDE SEQUENCE</scope>
</reference>
<dbReference type="AlphaFoldDB" id="A0A383CYQ9"/>
<accession>A0A383CYQ9</accession>
<sequence length="132" mass="14881">MKQLIMDVLEDMSTGQINLASEAARKTVANTIVAAIKTNKKGWFLDLSSDKDGKPKLTEEELETQRYKEYWTCDICGKDTSGVDYDYIGSGTNHLGCELKSQEELDEYVEDIDDQAYAQGRGSSKDVRREKN</sequence>
<feature type="non-terminal residue" evidence="1">
    <location>
        <position position="132"/>
    </location>
</feature>